<comment type="caution">
    <text evidence="1">The sequence shown here is derived from an EMBL/GenBank/DDBJ whole genome shotgun (WGS) entry which is preliminary data.</text>
</comment>
<feature type="non-terminal residue" evidence="1">
    <location>
        <position position="1"/>
    </location>
</feature>
<reference evidence="1" key="2">
    <citation type="submission" date="2023-05" db="EMBL/GenBank/DDBJ databases">
        <authorList>
            <person name="Fouks B."/>
        </authorList>
    </citation>
    <scope>NUCLEOTIDE SEQUENCE</scope>
    <source>
        <strain evidence="1">Stay&amp;Tobe</strain>
        <tissue evidence="1">Testes</tissue>
    </source>
</reference>
<evidence type="ECO:0000313" key="1">
    <source>
        <dbReference type="EMBL" id="KAJ9586703.1"/>
    </source>
</evidence>
<name>A0AAD7ZVR7_DIPPU</name>
<organism evidence="1 2">
    <name type="scientific">Diploptera punctata</name>
    <name type="common">Pacific beetle cockroach</name>
    <dbReference type="NCBI Taxonomy" id="6984"/>
    <lineage>
        <taxon>Eukaryota</taxon>
        <taxon>Metazoa</taxon>
        <taxon>Ecdysozoa</taxon>
        <taxon>Arthropoda</taxon>
        <taxon>Hexapoda</taxon>
        <taxon>Insecta</taxon>
        <taxon>Pterygota</taxon>
        <taxon>Neoptera</taxon>
        <taxon>Polyneoptera</taxon>
        <taxon>Dictyoptera</taxon>
        <taxon>Blattodea</taxon>
        <taxon>Blaberoidea</taxon>
        <taxon>Blaberidae</taxon>
        <taxon>Diplopterinae</taxon>
        <taxon>Diploptera</taxon>
    </lineage>
</organism>
<accession>A0AAD7ZVR7</accession>
<feature type="non-terminal residue" evidence="1">
    <location>
        <position position="114"/>
    </location>
</feature>
<reference evidence="1" key="1">
    <citation type="journal article" date="2023" name="IScience">
        <title>Live-bearing cockroach genome reveals convergent evolutionary mechanisms linked to viviparity in insects and beyond.</title>
        <authorList>
            <person name="Fouks B."/>
            <person name="Harrison M.C."/>
            <person name="Mikhailova A.A."/>
            <person name="Marchal E."/>
            <person name="English S."/>
            <person name="Carruthers M."/>
            <person name="Jennings E.C."/>
            <person name="Chiamaka E.L."/>
            <person name="Frigard R.A."/>
            <person name="Pippel M."/>
            <person name="Attardo G.M."/>
            <person name="Benoit J.B."/>
            <person name="Bornberg-Bauer E."/>
            <person name="Tobe S.S."/>
        </authorList>
    </citation>
    <scope>NUCLEOTIDE SEQUENCE</scope>
    <source>
        <strain evidence="1">Stay&amp;Tobe</strain>
    </source>
</reference>
<sequence length="114" mass="13210">EWILVCPQTQRLSDAWQRDGVVYKVLLSHNTSFHIRIITPRKSFTNPRPDKSQMSHSYKCQLIRNVVILPFKLGRLKLFNNSAIPFTATYSRIYLNAFAECLLAQIDTEEGPEN</sequence>
<dbReference type="AlphaFoldDB" id="A0AAD7ZVR7"/>
<gene>
    <name evidence="1" type="ORF">L9F63_019706</name>
</gene>
<dbReference type="EMBL" id="JASPKZ010006851">
    <property type="protein sequence ID" value="KAJ9586703.1"/>
    <property type="molecule type" value="Genomic_DNA"/>
</dbReference>
<protein>
    <submittedName>
        <fullName evidence="1">Uncharacterized protein</fullName>
    </submittedName>
</protein>
<keyword evidence="2" id="KW-1185">Reference proteome</keyword>
<evidence type="ECO:0000313" key="2">
    <source>
        <dbReference type="Proteomes" id="UP001233999"/>
    </source>
</evidence>
<proteinExistence type="predicted"/>
<dbReference type="Proteomes" id="UP001233999">
    <property type="component" value="Unassembled WGS sequence"/>
</dbReference>